<feature type="domain" description="VOC" evidence="1">
    <location>
        <begin position="6"/>
        <end position="124"/>
    </location>
</feature>
<evidence type="ECO:0000313" key="2">
    <source>
        <dbReference type="EMBL" id="RUL63479.1"/>
    </source>
</evidence>
<dbReference type="PANTHER" id="PTHR33993">
    <property type="entry name" value="GLYOXALASE-RELATED"/>
    <property type="match status" value="1"/>
</dbReference>
<organism evidence="2 3">
    <name type="scientific">Dyella dinghuensis</name>
    <dbReference type="NCBI Taxonomy" id="1920169"/>
    <lineage>
        <taxon>Bacteria</taxon>
        <taxon>Pseudomonadati</taxon>
        <taxon>Pseudomonadota</taxon>
        <taxon>Gammaproteobacteria</taxon>
        <taxon>Lysobacterales</taxon>
        <taxon>Rhodanobacteraceae</taxon>
        <taxon>Dyella</taxon>
    </lineage>
</organism>
<gene>
    <name evidence="2" type="ORF">EKH79_11890</name>
</gene>
<dbReference type="Gene3D" id="3.10.180.10">
    <property type="entry name" value="2,3-Dihydroxybiphenyl 1,2-Dioxygenase, domain 1"/>
    <property type="match status" value="1"/>
</dbReference>
<sequence length="128" mass="14099">MKRVTGIGGIFFNAKDPVALRAWYKQHLGIDVQSWGGAAFSWADESGNPTNGTTAWSIGAADNGHFAPSKSTFMVNYRVDNLDALLQSLRDEGCNVLEKTDDSDYGKFGWVMDPEDNKVELWQPPPGM</sequence>
<keyword evidence="3" id="KW-1185">Reference proteome</keyword>
<reference evidence="2 3" key="1">
    <citation type="submission" date="2018-12" db="EMBL/GenBank/DDBJ databases">
        <title>Dyella dinghuensis sp. nov. DHOA06 and Dyella choica sp. nov. 4M-K27, isolated from forest soil.</title>
        <authorList>
            <person name="Qiu L.-H."/>
            <person name="Gao Z.-H."/>
        </authorList>
    </citation>
    <scope>NUCLEOTIDE SEQUENCE [LARGE SCALE GENOMIC DNA]</scope>
    <source>
        <strain evidence="2 3">DHOA06</strain>
    </source>
</reference>
<name>A0A3S0PY93_9GAMM</name>
<dbReference type="SUPFAM" id="SSF54593">
    <property type="entry name" value="Glyoxalase/Bleomycin resistance protein/Dihydroxybiphenyl dioxygenase"/>
    <property type="match status" value="1"/>
</dbReference>
<proteinExistence type="predicted"/>
<dbReference type="InterPro" id="IPR052164">
    <property type="entry name" value="Anthracycline_SecMetBiosynth"/>
</dbReference>
<dbReference type="PANTHER" id="PTHR33993:SF5">
    <property type="entry name" value="GLYOXALASE"/>
    <property type="match status" value="1"/>
</dbReference>
<dbReference type="InterPro" id="IPR037523">
    <property type="entry name" value="VOC_core"/>
</dbReference>
<dbReference type="Pfam" id="PF18029">
    <property type="entry name" value="Glyoxalase_6"/>
    <property type="match status" value="1"/>
</dbReference>
<dbReference type="EMBL" id="RYZR01000006">
    <property type="protein sequence ID" value="RUL63479.1"/>
    <property type="molecule type" value="Genomic_DNA"/>
</dbReference>
<dbReference type="CDD" id="cd06587">
    <property type="entry name" value="VOC"/>
    <property type="match status" value="1"/>
</dbReference>
<dbReference type="Proteomes" id="UP000267077">
    <property type="component" value="Unassembled WGS sequence"/>
</dbReference>
<dbReference type="AlphaFoldDB" id="A0A3S0PY93"/>
<accession>A0A3S0PY93</accession>
<dbReference type="InterPro" id="IPR029068">
    <property type="entry name" value="Glyas_Bleomycin-R_OHBP_Dase"/>
</dbReference>
<comment type="caution">
    <text evidence="2">The sequence shown here is derived from an EMBL/GenBank/DDBJ whole genome shotgun (WGS) entry which is preliminary data.</text>
</comment>
<protein>
    <submittedName>
        <fullName evidence="2">VOC family protein</fullName>
    </submittedName>
</protein>
<evidence type="ECO:0000259" key="1">
    <source>
        <dbReference type="PROSITE" id="PS51819"/>
    </source>
</evidence>
<dbReference type="InterPro" id="IPR041581">
    <property type="entry name" value="Glyoxalase_6"/>
</dbReference>
<dbReference type="PROSITE" id="PS51819">
    <property type="entry name" value="VOC"/>
    <property type="match status" value="1"/>
</dbReference>
<dbReference type="OrthoDB" id="9799428at2"/>
<evidence type="ECO:0000313" key="3">
    <source>
        <dbReference type="Proteomes" id="UP000267077"/>
    </source>
</evidence>